<keyword evidence="2" id="KW-1185">Reference proteome</keyword>
<organism evidence="1 2">
    <name type="scientific">Eumeta variegata</name>
    <name type="common">Bagworm moth</name>
    <name type="synonym">Eumeta japonica</name>
    <dbReference type="NCBI Taxonomy" id="151549"/>
    <lineage>
        <taxon>Eukaryota</taxon>
        <taxon>Metazoa</taxon>
        <taxon>Ecdysozoa</taxon>
        <taxon>Arthropoda</taxon>
        <taxon>Hexapoda</taxon>
        <taxon>Insecta</taxon>
        <taxon>Pterygota</taxon>
        <taxon>Neoptera</taxon>
        <taxon>Endopterygota</taxon>
        <taxon>Lepidoptera</taxon>
        <taxon>Glossata</taxon>
        <taxon>Ditrysia</taxon>
        <taxon>Tineoidea</taxon>
        <taxon>Psychidae</taxon>
        <taxon>Oiketicinae</taxon>
        <taxon>Eumeta</taxon>
    </lineage>
</organism>
<sequence length="180" mass="19888">MLYGQELSFCRSAVLEEGSAGFGSFNLDQIKSLVAAYPRREWAREKRDLQAAAARRTPFDKQTSARGCPQIKQGLGLTLNTPLTYAPPALAPAINFIYIICQRDLCRPHLFLGFRASNARTPVSMALVFVFMCSKKWYAIATGDTVTKCLKTGNESSIATRNENEGRTESRFECGTAFGT</sequence>
<proteinExistence type="predicted"/>
<evidence type="ECO:0000313" key="2">
    <source>
        <dbReference type="Proteomes" id="UP000299102"/>
    </source>
</evidence>
<name>A0A4C1UE28_EUMVA</name>
<evidence type="ECO:0000313" key="1">
    <source>
        <dbReference type="EMBL" id="GBP24589.1"/>
    </source>
</evidence>
<dbReference type="AlphaFoldDB" id="A0A4C1UE28"/>
<reference evidence="1 2" key="1">
    <citation type="journal article" date="2019" name="Commun. Biol.">
        <title>The bagworm genome reveals a unique fibroin gene that provides high tensile strength.</title>
        <authorList>
            <person name="Kono N."/>
            <person name="Nakamura H."/>
            <person name="Ohtoshi R."/>
            <person name="Tomita M."/>
            <person name="Numata K."/>
            <person name="Arakawa K."/>
        </authorList>
    </citation>
    <scope>NUCLEOTIDE SEQUENCE [LARGE SCALE GENOMIC DNA]</scope>
</reference>
<comment type="caution">
    <text evidence="1">The sequence shown here is derived from an EMBL/GenBank/DDBJ whole genome shotgun (WGS) entry which is preliminary data.</text>
</comment>
<gene>
    <name evidence="1" type="ORF">EVAR_79498_1</name>
</gene>
<dbReference type="Proteomes" id="UP000299102">
    <property type="component" value="Unassembled WGS sequence"/>
</dbReference>
<dbReference type="EMBL" id="BGZK01000163">
    <property type="protein sequence ID" value="GBP24589.1"/>
    <property type="molecule type" value="Genomic_DNA"/>
</dbReference>
<protein>
    <submittedName>
        <fullName evidence="1">Uncharacterized protein</fullName>
    </submittedName>
</protein>
<accession>A0A4C1UE28</accession>